<evidence type="ECO:0000313" key="2">
    <source>
        <dbReference type="EMBL" id="MBT0609154.1"/>
    </source>
</evidence>
<comment type="caution">
    <text evidence="2">The sequence shown here is derived from an EMBL/GenBank/DDBJ whole genome shotgun (WGS) entry which is preliminary data.</text>
</comment>
<feature type="transmembrane region" description="Helical" evidence="1">
    <location>
        <begin position="9"/>
        <end position="29"/>
    </location>
</feature>
<dbReference type="RefSeq" id="WP_214114555.1">
    <property type="nucleotide sequence ID" value="NZ_JAHCTB010000007.1"/>
</dbReference>
<keyword evidence="3" id="KW-1185">Reference proteome</keyword>
<feature type="transmembrane region" description="Helical" evidence="1">
    <location>
        <begin position="278"/>
        <end position="296"/>
    </location>
</feature>
<keyword evidence="1" id="KW-0812">Transmembrane</keyword>
<gene>
    <name evidence="2" type="ORF">KIV10_13280</name>
</gene>
<protein>
    <submittedName>
        <fullName evidence="2">Uncharacterized protein</fullName>
    </submittedName>
</protein>
<name>A0ABS5S7G3_9FLAO</name>
<feature type="transmembrane region" description="Helical" evidence="1">
    <location>
        <begin position="302"/>
        <end position="325"/>
    </location>
</feature>
<evidence type="ECO:0000313" key="3">
    <source>
        <dbReference type="Proteomes" id="UP001297092"/>
    </source>
</evidence>
<evidence type="ECO:0000256" key="1">
    <source>
        <dbReference type="SAM" id="Phobius"/>
    </source>
</evidence>
<proteinExistence type="predicted"/>
<reference evidence="2 3" key="1">
    <citation type="submission" date="2021-05" db="EMBL/GenBank/DDBJ databases">
        <title>Aequorivita echinoideorum JCM 30378 genome.</title>
        <authorList>
            <person name="Zhang H."/>
            <person name="Li C."/>
        </authorList>
    </citation>
    <scope>NUCLEOTIDE SEQUENCE [LARGE SCALE GENOMIC DNA]</scope>
    <source>
        <strain evidence="2 3">JCM30378</strain>
    </source>
</reference>
<feature type="transmembrane region" description="Helical" evidence="1">
    <location>
        <begin position="49"/>
        <end position="70"/>
    </location>
</feature>
<sequence>MSNKSISKYYTFFSVATSAIICVVLFILFWQSVENIAGFGENIRQSTTIFIYISTFFVAIFMVFLAFGILKVKDQKPKGNNVTDATKKMHKFRNIAAILVNSNIWMPGLREYIEEDFPTLTFFDVKEFYKAKSKKAISFLQETHHFNETENLYLELKSLLMNSDKEYKKTETVTYPLAYDNNLVSKWIEHKTGEGLAYVFGYKFGLYKDSLQLESVTKRNQEKILKLARDIDYSLFEKSSFNEVFFAKLWENLTNEVLPALYIFPSVDCQKLPRIFSYFYYLFLMLLCLGILLPLLSILFQFSVYVLIVDYSLVISLFVFILLTFRRNLLYEK</sequence>
<dbReference type="EMBL" id="JAHCTB010000007">
    <property type="protein sequence ID" value="MBT0609154.1"/>
    <property type="molecule type" value="Genomic_DNA"/>
</dbReference>
<keyword evidence="1" id="KW-1133">Transmembrane helix</keyword>
<dbReference type="Proteomes" id="UP001297092">
    <property type="component" value="Unassembled WGS sequence"/>
</dbReference>
<accession>A0ABS5S7G3</accession>
<organism evidence="2 3">
    <name type="scientific">Aequorivita echinoideorum</name>
    <dbReference type="NCBI Taxonomy" id="1549647"/>
    <lineage>
        <taxon>Bacteria</taxon>
        <taxon>Pseudomonadati</taxon>
        <taxon>Bacteroidota</taxon>
        <taxon>Flavobacteriia</taxon>
        <taxon>Flavobacteriales</taxon>
        <taxon>Flavobacteriaceae</taxon>
        <taxon>Aequorivita</taxon>
    </lineage>
</organism>
<keyword evidence="1" id="KW-0472">Membrane</keyword>